<evidence type="ECO:0000313" key="8">
    <source>
        <dbReference type="Proteomes" id="UP000007962"/>
    </source>
</evidence>
<dbReference type="CDD" id="cd01167">
    <property type="entry name" value="bac_FRK"/>
    <property type="match status" value="1"/>
</dbReference>
<keyword evidence="3" id="KW-0547">Nucleotide-binding</keyword>
<gene>
    <name evidence="7" type="ordered locus">Bcav_1099</name>
</gene>
<dbReference type="OrthoDB" id="9795789at2"/>
<dbReference type="GO" id="GO:0005524">
    <property type="term" value="F:ATP binding"/>
    <property type="evidence" value="ECO:0007669"/>
    <property type="project" value="UniProtKB-KW"/>
</dbReference>
<dbReference type="PANTHER" id="PTHR43085">
    <property type="entry name" value="HEXOKINASE FAMILY MEMBER"/>
    <property type="match status" value="1"/>
</dbReference>
<feature type="domain" description="Carbohydrate kinase PfkB" evidence="6">
    <location>
        <begin position="2"/>
        <end position="297"/>
    </location>
</feature>
<keyword evidence="4 7" id="KW-0418">Kinase</keyword>
<dbReference type="Pfam" id="PF00294">
    <property type="entry name" value="PfkB"/>
    <property type="match status" value="1"/>
</dbReference>
<dbReference type="HOGENOM" id="CLU_027634_6_2_11"/>
<evidence type="ECO:0000259" key="6">
    <source>
        <dbReference type="Pfam" id="PF00294"/>
    </source>
</evidence>
<evidence type="ECO:0000256" key="4">
    <source>
        <dbReference type="ARBA" id="ARBA00022777"/>
    </source>
</evidence>
<dbReference type="InterPro" id="IPR050306">
    <property type="entry name" value="PfkB_Carbo_kinase"/>
</dbReference>
<dbReference type="EC" id="2.7.1.4" evidence="7"/>
<dbReference type="KEGG" id="bcv:Bcav_1099"/>
<dbReference type="GO" id="GO:0008865">
    <property type="term" value="F:fructokinase activity"/>
    <property type="evidence" value="ECO:0007669"/>
    <property type="project" value="UniProtKB-EC"/>
</dbReference>
<dbReference type="InterPro" id="IPR029056">
    <property type="entry name" value="Ribokinase-like"/>
</dbReference>
<organism evidence="7 8">
    <name type="scientific">Beutenbergia cavernae (strain ATCC BAA-8 / DSM 12333 / CCUG 43141 / JCM 11478 / NBRC 16432 / NCIMB 13614 / HKI 0122)</name>
    <dbReference type="NCBI Taxonomy" id="471853"/>
    <lineage>
        <taxon>Bacteria</taxon>
        <taxon>Bacillati</taxon>
        <taxon>Actinomycetota</taxon>
        <taxon>Actinomycetes</taxon>
        <taxon>Micrococcales</taxon>
        <taxon>Beutenbergiaceae</taxon>
        <taxon>Beutenbergia</taxon>
    </lineage>
</organism>
<dbReference type="PROSITE" id="PS00583">
    <property type="entry name" value="PFKB_KINASES_1"/>
    <property type="match status" value="1"/>
</dbReference>
<name>C5C0V5_BEUC1</name>
<sequence>MSTVLVVGEALVDIVERAGEPARSHPGGSPANVALGLARLGRDVELVTWLGADENGELVRAHLAASGVRIAAGSIGAERTSTALATIGDDGAASYTFDLTVDYPEVEIADDVVAVHVGSIGATLAPGAQRVDGVVAAARDRATITYDPNLRPSIMGEADGVRPRIEALVAASDVVKFSDEDLAFLYPGSDPREVARDWAARGPGVVVVTLGAAGSFAVAADGGEAEAPAPTVTVADTVGAGDSFMGGLIDGLWSAGLLGAQHRPGLAALEPSALRVLLDAAARIAAITVSRPGADPPTRPELA</sequence>
<evidence type="ECO:0000313" key="7">
    <source>
        <dbReference type="EMBL" id="ACQ79359.1"/>
    </source>
</evidence>
<dbReference type="STRING" id="471853.Bcav_1099"/>
<protein>
    <submittedName>
        <fullName evidence="7">Fructokinase</fullName>
        <ecNumber evidence="7">2.7.1.4</ecNumber>
    </submittedName>
</protein>
<dbReference type="SUPFAM" id="SSF53613">
    <property type="entry name" value="Ribokinase-like"/>
    <property type="match status" value="1"/>
</dbReference>
<keyword evidence="5" id="KW-0067">ATP-binding</keyword>
<dbReference type="InterPro" id="IPR011611">
    <property type="entry name" value="PfkB_dom"/>
</dbReference>
<dbReference type="RefSeq" id="WP_015881599.1">
    <property type="nucleotide sequence ID" value="NC_012669.1"/>
</dbReference>
<accession>C5C0V5</accession>
<keyword evidence="2 7" id="KW-0808">Transferase</keyword>
<dbReference type="Gene3D" id="3.40.1190.20">
    <property type="match status" value="1"/>
</dbReference>
<dbReference type="PROSITE" id="PS00584">
    <property type="entry name" value="PFKB_KINASES_2"/>
    <property type="match status" value="1"/>
</dbReference>
<evidence type="ECO:0000256" key="3">
    <source>
        <dbReference type="ARBA" id="ARBA00022741"/>
    </source>
</evidence>
<evidence type="ECO:0000256" key="5">
    <source>
        <dbReference type="ARBA" id="ARBA00022840"/>
    </source>
</evidence>
<proteinExistence type="inferred from homology"/>
<dbReference type="AlphaFoldDB" id="C5C0V5"/>
<dbReference type="PANTHER" id="PTHR43085:SF1">
    <property type="entry name" value="PSEUDOURIDINE KINASE-RELATED"/>
    <property type="match status" value="1"/>
</dbReference>
<reference evidence="7 8" key="1">
    <citation type="journal article" date="2009" name="Stand. Genomic Sci.">
        <title>Complete genome sequence of Beutenbergia cavernae type strain (HKI 0122).</title>
        <authorList>
            <person name="Land M."/>
            <person name="Pukall R."/>
            <person name="Abt B."/>
            <person name="Goker M."/>
            <person name="Rohde M."/>
            <person name="Glavina Del Rio T."/>
            <person name="Tice H."/>
            <person name="Copeland A."/>
            <person name="Cheng J.F."/>
            <person name="Lucas S."/>
            <person name="Chen F."/>
            <person name="Nolan M."/>
            <person name="Bruce D."/>
            <person name="Goodwin L."/>
            <person name="Pitluck S."/>
            <person name="Ivanova N."/>
            <person name="Mavromatis K."/>
            <person name="Ovchinnikova G."/>
            <person name="Pati A."/>
            <person name="Chen A."/>
            <person name="Palaniappan K."/>
            <person name="Hauser L."/>
            <person name="Chang Y.J."/>
            <person name="Jefferies C.C."/>
            <person name="Saunders E."/>
            <person name="Brettin T."/>
            <person name="Detter J.C."/>
            <person name="Han C."/>
            <person name="Chain P."/>
            <person name="Bristow J."/>
            <person name="Eisen J.A."/>
            <person name="Markowitz V."/>
            <person name="Hugenholtz P."/>
            <person name="Kyrpides N.C."/>
            <person name="Klenk H.P."/>
            <person name="Lapidus A."/>
        </authorList>
    </citation>
    <scope>NUCLEOTIDE SEQUENCE [LARGE SCALE GENOMIC DNA]</scope>
    <source>
        <strain evidence="8">ATCC BAA-8 / DSM 12333 / NBRC 16432</strain>
    </source>
</reference>
<keyword evidence="8" id="KW-1185">Reference proteome</keyword>
<dbReference type="EMBL" id="CP001618">
    <property type="protein sequence ID" value="ACQ79359.1"/>
    <property type="molecule type" value="Genomic_DNA"/>
</dbReference>
<evidence type="ECO:0000256" key="1">
    <source>
        <dbReference type="ARBA" id="ARBA00010688"/>
    </source>
</evidence>
<dbReference type="InterPro" id="IPR002173">
    <property type="entry name" value="Carboh/pur_kinase_PfkB_CS"/>
</dbReference>
<comment type="similarity">
    <text evidence="1">Belongs to the carbohydrate kinase PfkB family.</text>
</comment>
<evidence type="ECO:0000256" key="2">
    <source>
        <dbReference type="ARBA" id="ARBA00022679"/>
    </source>
</evidence>
<dbReference type="Proteomes" id="UP000007962">
    <property type="component" value="Chromosome"/>
</dbReference>
<dbReference type="eggNOG" id="COG0524">
    <property type="taxonomic scope" value="Bacteria"/>
</dbReference>